<accession>A0A0L0KHZ4</accession>
<evidence type="ECO:0000313" key="5">
    <source>
        <dbReference type="EMBL" id="KND37857.1"/>
    </source>
</evidence>
<dbReference type="PANTHER" id="PTHR44688:SF16">
    <property type="entry name" value="DNA-BINDING TRANSCRIPTIONAL ACTIVATOR DEVR_DOSR"/>
    <property type="match status" value="1"/>
</dbReference>
<dbReference type="PROSITE" id="PS50043">
    <property type="entry name" value="HTH_LUXR_2"/>
    <property type="match status" value="1"/>
</dbReference>
<dbReference type="InterPro" id="IPR036388">
    <property type="entry name" value="WH-like_DNA-bd_sf"/>
</dbReference>
<keyword evidence="1" id="KW-0805">Transcription regulation</keyword>
<protein>
    <recommendedName>
        <fullName evidence="4">HTH luxR-type domain-containing protein</fullName>
    </recommendedName>
</protein>
<keyword evidence="3" id="KW-0804">Transcription</keyword>
<dbReference type="CDD" id="cd06170">
    <property type="entry name" value="LuxR_C_like"/>
    <property type="match status" value="1"/>
</dbReference>
<dbReference type="EMBL" id="JPPY01000060">
    <property type="protein sequence ID" value="KND37857.1"/>
    <property type="molecule type" value="Genomic_DNA"/>
</dbReference>
<proteinExistence type="predicted"/>
<dbReference type="Gene3D" id="1.10.10.10">
    <property type="entry name" value="Winged helix-like DNA-binding domain superfamily/Winged helix DNA-binding domain"/>
    <property type="match status" value="1"/>
</dbReference>
<dbReference type="PATRIC" id="fig|42234.21.peg.1874"/>
<dbReference type="InterPro" id="IPR016032">
    <property type="entry name" value="Sig_transdc_resp-reg_C-effctor"/>
</dbReference>
<dbReference type="SMART" id="SM00421">
    <property type="entry name" value="HTH_LUXR"/>
    <property type="match status" value="1"/>
</dbReference>
<dbReference type="SUPFAM" id="SSF55781">
    <property type="entry name" value="GAF domain-like"/>
    <property type="match status" value="1"/>
</dbReference>
<dbReference type="GO" id="GO:0003677">
    <property type="term" value="F:DNA binding"/>
    <property type="evidence" value="ECO:0007669"/>
    <property type="project" value="UniProtKB-KW"/>
</dbReference>
<sequence length="327" mass="35111">MEPSHTRVLVEAAYAAGAGDRHEAAMMVLRLLEPVTHHDAGALMLWDPMAREHRALAAVAYGDETVAALGDRYAASAENRPVRERHLPMRIDDMPGDYRRSPMYQEVLRPAGFEDGMTACLFSDSGVYTGMLHFSAAARGAFHDDAAELLTALAPALAQMCDVARRQTTGCAIPPGANATVIDHTGRAWAVESCAPALAPTRPDFTGFLRRFMASAQVAATGLQASSEGWLTLQVLKVADPLGRPEPAVLVQELPTAGLPHSLSPREYDILNGMAAGFSNQQLASQRDVSLRTVTTHVERILHKMGQPSRAGAVASALREGILSLDR</sequence>
<dbReference type="RefSeq" id="WP_050370175.1">
    <property type="nucleotide sequence ID" value="NZ_KQ257813.1"/>
</dbReference>
<dbReference type="AlphaFoldDB" id="A0A0L0KHZ4"/>
<dbReference type="Pfam" id="PF00196">
    <property type="entry name" value="GerE"/>
    <property type="match status" value="1"/>
</dbReference>
<evidence type="ECO:0000256" key="1">
    <source>
        <dbReference type="ARBA" id="ARBA00023015"/>
    </source>
</evidence>
<keyword evidence="2" id="KW-0238">DNA-binding</keyword>
<dbReference type="Proteomes" id="UP000037151">
    <property type="component" value="Unassembled WGS sequence"/>
</dbReference>
<dbReference type="Gene3D" id="3.30.450.40">
    <property type="match status" value="1"/>
</dbReference>
<dbReference type="GO" id="GO:0006355">
    <property type="term" value="P:regulation of DNA-templated transcription"/>
    <property type="evidence" value="ECO:0007669"/>
    <property type="project" value="InterPro"/>
</dbReference>
<dbReference type="PRINTS" id="PR00038">
    <property type="entry name" value="HTHLUXR"/>
</dbReference>
<dbReference type="SUPFAM" id="SSF46894">
    <property type="entry name" value="C-terminal effector domain of the bipartite response regulators"/>
    <property type="match status" value="1"/>
</dbReference>
<dbReference type="InterPro" id="IPR029016">
    <property type="entry name" value="GAF-like_dom_sf"/>
</dbReference>
<dbReference type="PANTHER" id="PTHR44688">
    <property type="entry name" value="DNA-BINDING TRANSCRIPTIONAL ACTIVATOR DEVR_DOSR"/>
    <property type="match status" value="1"/>
</dbReference>
<evidence type="ECO:0000313" key="6">
    <source>
        <dbReference type="Proteomes" id="UP000037151"/>
    </source>
</evidence>
<feature type="domain" description="HTH luxR-type" evidence="4">
    <location>
        <begin position="256"/>
        <end position="321"/>
    </location>
</feature>
<reference evidence="6" key="1">
    <citation type="submission" date="2014-07" db="EMBL/GenBank/DDBJ databases">
        <title>Genome sequencing of plant-pathogenic Streptomyces species.</title>
        <authorList>
            <person name="Harrison J."/>
            <person name="Sapp M."/>
            <person name="Thwaites R."/>
            <person name="Studholme D.J."/>
        </authorList>
    </citation>
    <scope>NUCLEOTIDE SEQUENCE [LARGE SCALE GENOMIC DNA]</scope>
    <source>
        <strain evidence="6">NCPPB 4445</strain>
    </source>
</reference>
<evidence type="ECO:0000256" key="2">
    <source>
        <dbReference type="ARBA" id="ARBA00023125"/>
    </source>
</evidence>
<comment type="caution">
    <text evidence="5">The sequence shown here is derived from an EMBL/GenBank/DDBJ whole genome shotgun (WGS) entry which is preliminary data.</text>
</comment>
<organism evidence="5 6">
    <name type="scientific">Streptomyces acidiscabies</name>
    <dbReference type="NCBI Taxonomy" id="42234"/>
    <lineage>
        <taxon>Bacteria</taxon>
        <taxon>Bacillati</taxon>
        <taxon>Actinomycetota</taxon>
        <taxon>Actinomycetes</taxon>
        <taxon>Kitasatosporales</taxon>
        <taxon>Streptomycetaceae</taxon>
        <taxon>Streptomyces</taxon>
    </lineage>
</organism>
<evidence type="ECO:0000256" key="3">
    <source>
        <dbReference type="ARBA" id="ARBA00023163"/>
    </source>
</evidence>
<gene>
    <name evidence="5" type="ORF">IQ63_09085</name>
</gene>
<dbReference type="InterPro" id="IPR000792">
    <property type="entry name" value="Tscrpt_reg_LuxR_C"/>
</dbReference>
<evidence type="ECO:0000259" key="4">
    <source>
        <dbReference type="PROSITE" id="PS50043"/>
    </source>
</evidence>
<dbReference type="OrthoDB" id="3660806at2"/>
<name>A0A0L0KHZ4_9ACTN</name>